<evidence type="ECO:0000313" key="15">
    <source>
        <dbReference type="Proteomes" id="UP001055868"/>
    </source>
</evidence>
<dbReference type="Pfam" id="PF02805">
    <property type="entry name" value="Ada_Zn_binding"/>
    <property type="match status" value="1"/>
</dbReference>
<keyword evidence="7" id="KW-0805">Transcription regulation</keyword>
<keyword evidence="6" id="KW-0862">Zinc</keyword>
<dbReference type="Proteomes" id="UP001055868">
    <property type="component" value="Chromosome"/>
</dbReference>
<dbReference type="Gene3D" id="3.30.310.20">
    <property type="entry name" value="DNA-3-methyladenine glycosylase AlkA, N-terminal domain"/>
    <property type="match status" value="1"/>
</dbReference>
<evidence type="ECO:0000259" key="13">
    <source>
        <dbReference type="PROSITE" id="PS01124"/>
    </source>
</evidence>
<dbReference type="InterPro" id="IPR018060">
    <property type="entry name" value="HTH_AraC"/>
</dbReference>
<dbReference type="InterPro" id="IPR050204">
    <property type="entry name" value="AraC_XylS_family_regulators"/>
</dbReference>
<dbReference type="SUPFAM" id="SSF46689">
    <property type="entry name" value="Homeodomain-like"/>
    <property type="match status" value="1"/>
</dbReference>
<evidence type="ECO:0000256" key="3">
    <source>
        <dbReference type="ARBA" id="ARBA00022679"/>
    </source>
</evidence>
<keyword evidence="4" id="KW-0479">Metal-binding</keyword>
<dbReference type="SUPFAM" id="SSF57884">
    <property type="entry name" value="Ada DNA repair protein, N-terminal domain (N-Ada 10)"/>
    <property type="match status" value="1"/>
</dbReference>
<keyword evidence="3" id="KW-0808">Transferase</keyword>
<dbReference type="Gene3D" id="1.10.10.60">
    <property type="entry name" value="Homeodomain-like"/>
    <property type="match status" value="1"/>
</dbReference>
<evidence type="ECO:0000256" key="5">
    <source>
        <dbReference type="ARBA" id="ARBA00022763"/>
    </source>
</evidence>
<gene>
    <name evidence="14" type="ORF">M4486_08900</name>
</gene>
<evidence type="ECO:0000256" key="9">
    <source>
        <dbReference type="ARBA" id="ARBA00023159"/>
    </source>
</evidence>
<dbReference type="EMBL" id="CP097218">
    <property type="protein sequence ID" value="UQN31378.1"/>
    <property type="molecule type" value="Genomic_DNA"/>
</dbReference>
<proteinExistence type="predicted"/>
<dbReference type="Pfam" id="PF06029">
    <property type="entry name" value="AlkA_N"/>
    <property type="match status" value="1"/>
</dbReference>
<dbReference type="RefSeq" id="WP_249480803.1">
    <property type="nucleotide sequence ID" value="NZ_CP097218.1"/>
</dbReference>
<dbReference type="InterPro" id="IPR009057">
    <property type="entry name" value="Homeodomain-like_sf"/>
</dbReference>
<evidence type="ECO:0000256" key="1">
    <source>
        <dbReference type="ARBA" id="ARBA00001947"/>
    </source>
</evidence>
<keyword evidence="15" id="KW-1185">Reference proteome</keyword>
<protein>
    <submittedName>
        <fullName evidence="14">Helix-turn-helix domain-containing protein</fullName>
    </submittedName>
</protein>
<evidence type="ECO:0000256" key="7">
    <source>
        <dbReference type="ARBA" id="ARBA00023015"/>
    </source>
</evidence>
<dbReference type="Pfam" id="PF12833">
    <property type="entry name" value="HTH_18"/>
    <property type="match status" value="1"/>
</dbReference>
<dbReference type="Gene3D" id="3.40.10.10">
    <property type="entry name" value="DNA Methylphosphotriester Repair Domain"/>
    <property type="match status" value="1"/>
</dbReference>
<keyword evidence="8" id="KW-0238">DNA-binding</keyword>
<dbReference type="SMART" id="SM00342">
    <property type="entry name" value="HTH_ARAC"/>
    <property type="match status" value="1"/>
</dbReference>
<dbReference type="InterPro" id="IPR018062">
    <property type="entry name" value="HTH_AraC-typ_CS"/>
</dbReference>
<evidence type="ECO:0000256" key="2">
    <source>
        <dbReference type="ARBA" id="ARBA00022603"/>
    </source>
</evidence>
<keyword evidence="5" id="KW-0227">DNA damage</keyword>
<feature type="compositionally biased region" description="Basic and acidic residues" evidence="12">
    <location>
        <begin position="183"/>
        <end position="194"/>
    </location>
</feature>
<dbReference type="PROSITE" id="PS01124">
    <property type="entry name" value="HTH_ARAC_FAMILY_2"/>
    <property type="match status" value="1"/>
</dbReference>
<reference evidence="14" key="1">
    <citation type="submission" date="2022-05" db="EMBL/GenBank/DDBJ databases">
        <title>Genomic analysis of Brachybacterium sp. CBA3104.</title>
        <authorList>
            <person name="Roh S.W."/>
            <person name="Kim Y.B."/>
            <person name="Kim Y."/>
        </authorList>
    </citation>
    <scope>NUCLEOTIDE SEQUENCE</scope>
    <source>
        <strain evidence="14">CBA3104</strain>
    </source>
</reference>
<dbReference type="InterPro" id="IPR011257">
    <property type="entry name" value="DNA_glycosylase"/>
</dbReference>
<dbReference type="SMART" id="SM01009">
    <property type="entry name" value="AlkA_N"/>
    <property type="match status" value="1"/>
</dbReference>
<evidence type="ECO:0000313" key="14">
    <source>
        <dbReference type="EMBL" id="UQN31378.1"/>
    </source>
</evidence>
<keyword evidence="9" id="KW-0010">Activator</keyword>
<evidence type="ECO:0000256" key="8">
    <source>
        <dbReference type="ARBA" id="ARBA00023125"/>
    </source>
</evidence>
<dbReference type="InterPro" id="IPR035451">
    <property type="entry name" value="Ada-like_dom_sf"/>
</dbReference>
<evidence type="ECO:0000256" key="4">
    <source>
        <dbReference type="ARBA" id="ARBA00022723"/>
    </source>
</evidence>
<keyword evidence="10" id="KW-0804">Transcription</keyword>
<name>A0ABY4NA11_9MICO</name>
<dbReference type="InterPro" id="IPR010316">
    <property type="entry name" value="AlkA_N"/>
</dbReference>
<keyword evidence="11" id="KW-0234">DNA repair</keyword>
<feature type="region of interest" description="Disordered" evidence="12">
    <location>
        <begin position="181"/>
        <end position="204"/>
    </location>
</feature>
<evidence type="ECO:0000256" key="10">
    <source>
        <dbReference type="ARBA" id="ARBA00023163"/>
    </source>
</evidence>
<feature type="compositionally biased region" description="Low complexity" evidence="12">
    <location>
        <begin position="195"/>
        <end position="204"/>
    </location>
</feature>
<feature type="domain" description="HTH araC/xylS-type" evidence="13">
    <location>
        <begin position="88"/>
        <end position="186"/>
    </location>
</feature>
<sequence length="545" mass="56721">MDEMTDDERFAAIRAQDARFDGTFFTCVRSTGIFCRPSCPARTPARANVDFAPSAAAAVEAGFRACKRCGPSAPPGSPDEDPAGDLARRALRLIDGGALDDGSVPQLAARLAVSERTLHRALSARTGAGALAHARMRRARRAHDLVLETDLPLSRVAFAAGFGSERQLHDTFTTVFGHAPSTVRERRGRDRARADGPTGPAADGAAHLRARLAVRLPFDGDGLARWFAARAVPGVDEVVIDEVGESAAPVWRSAVRLPHGPAVLEVALPSLPGTGSSPAGADPSVAGAGPSVTGTGPDLASAGTTRLPATMHLADVRDYGAAVGLARRLLDLDADPLGIDEALPRSLPALGPLVAARPGVRLPGLPSLADALMWAIVGQQITAAQARDQIARATDLAGETLPPSLHVGGVHRLGPTPAEAAARAEDWYRGPGARRRALVGALTETPDADALDPAQLHDAVLALSGVGPWTAGYALLRGTRGSDLAPPRDVALLAAARDLGLADDLDDLPASLAPAAPWRSYASLHLWHHAASLPPARRTRRTRTS</sequence>
<evidence type="ECO:0000256" key="12">
    <source>
        <dbReference type="SAM" id="MobiDB-lite"/>
    </source>
</evidence>
<dbReference type="Gene3D" id="1.10.340.30">
    <property type="entry name" value="Hypothetical protein, domain 2"/>
    <property type="match status" value="1"/>
</dbReference>
<dbReference type="PANTHER" id="PTHR46796:SF6">
    <property type="entry name" value="ARAC SUBFAMILY"/>
    <property type="match status" value="1"/>
</dbReference>
<dbReference type="PROSITE" id="PS00041">
    <property type="entry name" value="HTH_ARAC_FAMILY_1"/>
    <property type="match status" value="1"/>
</dbReference>
<dbReference type="InterPro" id="IPR037046">
    <property type="entry name" value="AlkA_N_sf"/>
</dbReference>
<evidence type="ECO:0000256" key="6">
    <source>
        <dbReference type="ARBA" id="ARBA00022833"/>
    </source>
</evidence>
<organism evidence="14 15">
    <name type="scientific">Brachybacterium kimchii</name>
    <dbReference type="NCBI Taxonomy" id="2942909"/>
    <lineage>
        <taxon>Bacteria</taxon>
        <taxon>Bacillati</taxon>
        <taxon>Actinomycetota</taxon>
        <taxon>Actinomycetes</taxon>
        <taxon>Micrococcales</taxon>
        <taxon>Dermabacteraceae</taxon>
        <taxon>Brachybacterium</taxon>
    </lineage>
</organism>
<evidence type="ECO:0000256" key="11">
    <source>
        <dbReference type="ARBA" id="ARBA00023204"/>
    </source>
</evidence>
<accession>A0ABY4NA11</accession>
<dbReference type="SUPFAM" id="SSF48150">
    <property type="entry name" value="DNA-glycosylase"/>
    <property type="match status" value="1"/>
</dbReference>
<dbReference type="PANTHER" id="PTHR46796">
    <property type="entry name" value="HTH-TYPE TRANSCRIPTIONAL ACTIVATOR RHAS-RELATED"/>
    <property type="match status" value="1"/>
</dbReference>
<keyword evidence="2" id="KW-0489">Methyltransferase</keyword>
<comment type="cofactor">
    <cofactor evidence="1">
        <name>Zn(2+)</name>
        <dbReference type="ChEBI" id="CHEBI:29105"/>
    </cofactor>
</comment>
<dbReference type="InterPro" id="IPR004026">
    <property type="entry name" value="Ada_DNA_repair_Zn-bd"/>
</dbReference>